<keyword evidence="4" id="KW-1185">Reference proteome</keyword>
<evidence type="ECO:0000313" key="3">
    <source>
        <dbReference type="EMBL" id="KAK9290039.1"/>
    </source>
</evidence>
<evidence type="ECO:0000256" key="2">
    <source>
        <dbReference type="SAM" id="MobiDB-lite"/>
    </source>
</evidence>
<evidence type="ECO:0000256" key="1">
    <source>
        <dbReference type="SAM" id="Coils"/>
    </source>
</evidence>
<feature type="compositionally biased region" description="Polar residues" evidence="2">
    <location>
        <begin position="197"/>
        <end position="212"/>
    </location>
</feature>
<reference evidence="3 4" key="1">
    <citation type="journal article" date="2024" name="Plant J.">
        <title>Genome sequences and population genomics reveal climatic adaptation and genomic divergence between two closely related sweetgum species.</title>
        <authorList>
            <person name="Xu W.Q."/>
            <person name="Ren C.Q."/>
            <person name="Zhang X.Y."/>
            <person name="Comes H.P."/>
            <person name="Liu X.H."/>
            <person name="Li Y.G."/>
            <person name="Kettle C.J."/>
            <person name="Jalonen R."/>
            <person name="Gaisberger H."/>
            <person name="Ma Y.Z."/>
            <person name="Qiu Y.X."/>
        </authorList>
    </citation>
    <scope>NUCLEOTIDE SEQUENCE [LARGE SCALE GENOMIC DNA]</scope>
    <source>
        <strain evidence="3">Hangzhou</strain>
    </source>
</reference>
<feature type="coiled-coil region" evidence="1">
    <location>
        <begin position="244"/>
        <end position="278"/>
    </location>
</feature>
<feature type="region of interest" description="Disordered" evidence="2">
    <location>
        <begin position="190"/>
        <end position="230"/>
    </location>
</feature>
<dbReference type="Proteomes" id="UP001415857">
    <property type="component" value="Unassembled WGS sequence"/>
</dbReference>
<feature type="region of interest" description="Disordered" evidence="2">
    <location>
        <begin position="113"/>
        <end position="143"/>
    </location>
</feature>
<dbReference type="PANTHER" id="PTHR31016">
    <property type="entry name" value="OS04G0228100 PROTEIN"/>
    <property type="match status" value="1"/>
</dbReference>
<feature type="compositionally biased region" description="Low complexity" evidence="2">
    <location>
        <begin position="213"/>
        <end position="229"/>
    </location>
</feature>
<feature type="compositionally biased region" description="Basic and acidic residues" evidence="2">
    <location>
        <begin position="14"/>
        <end position="27"/>
    </location>
</feature>
<evidence type="ECO:0000313" key="4">
    <source>
        <dbReference type="Proteomes" id="UP001415857"/>
    </source>
</evidence>
<gene>
    <name evidence="3" type="ORF">L1049_008202</name>
</gene>
<organism evidence="3 4">
    <name type="scientific">Liquidambar formosana</name>
    <name type="common">Formosan gum</name>
    <dbReference type="NCBI Taxonomy" id="63359"/>
    <lineage>
        <taxon>Eukaryota</taxon>
        <taxon>Viridiplantae</taxon>
        <taxon>Streptophyta</taxon>
        <taxon>Embryophyta</taxon>
        <taxon>Tracheophyta</taxon>
        <taxon>Spermatophyta</taxon>
        <taxon>Magnoliopsida</taxon>
        <taxon>eudicotyledons</taxon>
        <taxon>Gunneridae</taxon>
        <taxon>Pentapetalae</taxon>
        <taxon>Saxifragales</taxon>
        <taxon>Altingiaceae</taxon>
        <taxon>Liquidambar</taxon>
    </lineage>
</organism>
<name>A0AAP0S5S3_LIQFO</name>
<proteinExistence type="predicted"/>
<comment type="caution">
    <text evidence="3">The sequence shown here is derived from an EMBL/GenBank/DDBJ whole genome shotgun (WGS) entry which is preliminary data.</text>
</comment>
<feature type="region of interest" description="Disordered" evidence="2">
    <location>
        <begin position="1"/>
        <end position="73"/>
    </location>
</feature>
<dbReference type="EMBL" id="JBBPBK010000002">
    <property type="protein sequence ID" value="KAK9290039.1"/>
    <property type="molecule type" value="Genomic_DNA"/>
</dbReference>
<dbReference type="AlphaFoldDB" id="A0AAP0S5S3"/>
<accession>A0AAP0S5S3</accession>
<keyword evidence="1" id="KW-0175">Coiled coil</keyword>
<sequence length="302" mass="33539">MAYRRRQGITRASTFKEEIRHPPDDVHSSTTSPSLAAQAIRASAAHRESSLSSAYGDSAFYRDSEPPASKGSAFYEDASMKNESKSGFWGIIARKAKAILEDDIVSQQFETPGRTRSPMLETSTGGQFHQSYHSTESVRKMDNPTLRKGLDAITSSLNHIGDTFEKAFEEGRTIVENKTADIIQETRKLHIRRKGSSSEAQNQAPGINSSWHQPLQPTQPPIQTNPETQLKASRDVAMATAAKAKLLLRELKTVKADLAFAKARCAQLEEENKILRESREKGDNPADDELVFILFLFMQQGS</sequence>
<protein>
    <submittedName>
        <fullName evidence="3">Uncharacterized protein</fullName>
    </submittedName>
</protein>
<dbReference type="PANTHER" id="PTHR31016:SF20">
    <property type="entry name" value="HEAT-INDUCIBLE TRANSCRIPTION REPRESSOR-RELATED"/>
    <property type="match status" value="1"/>
</dbReference>
<feature type="compositionally biased region" description="Polar residues" evidence="2">
    <location>
        <begin position="120"/>
        <end position="135"/>
    </location>
</feature>